<name>A0A6N3ELK4_9CLOT</name>
<evidence type="ECO:0000256" key="1">
    <source>
        <dbReference type="ARBA" id="ARBA00004365"/>
    </source>
</evidence>
<keyword evidence="6" id="KW-0975">Bacterial flagellum</keyword>
<sequence length="611" mass="67537">MSGLFSTFNIAKRGMNVQQKSIDVTSHNIANSNTVGYSRQRAKIETTRPFGGTSRGSSVDVGQLGTGAQIQAIERVRDSFLDYQVRGENAVLGKYDMRNNYLYEVESVFNEPSDTGLSTLMGKFFDSFQELSKQPNSSNARTVVAQQSAALADALNATYTKLESLQTNAQDMLKSTVTEVNSMLDQLDRVNQEIISVSVAGNAPNDLMDKRDLLLDQLSYKFGIQVDKKEFNGIDVKPTSSGSMKADILVNSSPNGDVTRFSYVTNVELDESDFSGKTYIVTYYKNGNMDSEANKQTLKVTGITPEQAKEIKDSRVIWADSNGQAVRGDGYPIKDGDTIGYSELMMFKPETGSVSGIVSVQKDIEDYMNQLNKLAKALAFSVNAVHSGIEDPLNNTSTVDKDYLPFFVNKDVASYRSNGTLSNLDITLKGEEEITAKNISINKEILEDVMKIKTKTHDDLYKYTNENTMDGDSDGSRALAIAQLRDSLIRIQDINETVHSRSDMFDKYKGGNSLTNNGLKVENSTSGMKIDSYFKDTIDRLGVQAQEAQRMVTNQEDLLYSIEETRASVSGVSLDEEMANLVQFQHAYNANAKIIATVDELLEVIVNGLKR</sequence>
<reference evidence="10" key="1">
    <citation type="submission" date="2019-11" db="EMBL/GenBank/DDBJ databases">
        <authorList>
            <person name="Feng L."/>
        </authorList>
    </citation>
    <scope>NUCLEOTIDE SEQUENCE</scope>
    <source>
        <strain evidence="10">CTertiumLFYP3</strain>
    </source>
</reference>
<dbReference type="Pfam" id="PF06429">
    <property type="entry name" value="Flg_bbr_C"/>
    <property type="match status" value="1"/>
</dbReference>
<evidence type="ECO:0000259" key="8">
    <source>
        <dbReference type="Pfam" id="PF06429"/>
    </source>
</evidence>
<evidence type="ECO:0000256" key="3">
    <source>
        <dbReference type="ARBA" id="ARBA00009677"/>
    </source>
</evidence>
<dbReference type="PANTHER" id="PTHR30033:SF1">
    <property type="entry name" value="FLAGELLAR HOOK-ASSOCIATED PROTEIN 1"/>
    <property type="match status" value="1"/>
</dbReference>
<dbReference type="InterPro" id="IPR010930">
    <property type="entry name" value="Flg_bb/hook_C_dom"/>
</dbReference>
<evidence type="ECO:0000256" key="4">
    <source>
        <dbReference type="ARBA" id="ARBA00016244"/>
    </source>
</evidence>
<dbReference type="NCBIfam" id="TIGR02492">
    <property type="entry name" value="flgK_ends"/>
    <property type="match status" value="1"/>
</dbReference>
<dbReference type="GO" id="GO:0044780">
    <property type="term" value="P:bacterial-type flagellum assembly"/>
    <property type="evidence" value="ECO:0007669"/>
    <property type="project" value="InterPro"/>
</dbReference>
<evidence type="ECO:0000256" key="2">
    <source>
        <dbReference type="ARBA" id="ARBA00004613"/>
    </source>
</evidence>
<dbReference type="GO" id="GO:0005198">
    <property type="term" value="F:structural molecule activity"/>
    <property type="evidence" value="ECO:0007669"/>
    <property type="project" value="InterPro"/>
</dbReference>
<dbReference type="InterPro" id="IPR001444">
    <property type="entry name" value="Flag_bb_rod_N"/>
</dbReference>
<evidence type="ECO:0000259" key="7">
    <source>
        <dbReference type="Pfam" id="PF00460"/>
    </source>
</evidence>
<evidence type="ECO:0000259" key="9">
    <source>
        <dbReference type="Pfam" id="PF22638"/>
    </source>
</evidence>
<keyword evidence="10" id="KW-0966">Cell projection</keyword>
<comment type="similarity">
    <text evidence="3">Belongs to the flagella basal body rod proteins family.</text>
</comment>
<proteinExistence type="inferred from homology"/>
<feature type="domain" description="Flagellar basal-body/hook protein C-terminal" evidence="8">
    <location>
        <begin position="569"/>
        <end position="606"/>
    </location>
</feature>
<dbReference type="PRINTS" id="PR01005">
    <property type="entry name" value="FLGHOOKAP1"/>
</dbReference>
<dbReference type="InterPro" id="IPR053927">
    <property type="entry name" value="FlgK_helical"/>
</dbReference>
<protein>
    <recommendedName>
        <fullName evidence="4">Flagellar hook-associated protein 1</fullName>
    </recommendedName>
</protein>
<keyword evidence="5" id="KW-0964">Secreted</keyword>
<dbReference type="GO" id="GO:0005576">
    <property type="term" value="C:extracellular region"/>
    <property type="evidence" value="ECO:0007669"/>
    <property type="project" value="UniProtKB-SubCell"/>
</dbReference>
<dbReference type="SUPFAM" id="SSF64518">
    <property type="entry name" value="Phase 1 flagellin"/>
    <property type="match status" value="1"/>
</dbReference>
<dbReference type="EMBL" id="CACRTO010000021">
    <property type="protein sequence ID" value="VYU42030.1"/>
    <property type="molecule type" value="Genomic_DNA"/>
</dbReference>
<gene>
    <name evidence="10" type="primary">flgK</name>
    <name evidence="10" type="ORF">CTLFYP3_02367</name>
</gene>
<keyword evidence="10" id="KW-0969">Cilium</keyword>
<keyword evidence="10" id="KW-0282">Flagellum</keyword>
<feature type="domain" description="Flagellar hook-associated protein FlgK helical" evidence="9">
    <location>
        <begin position="104"/>
        <end position="240"/>
    </location>
</feature>
<comment type="subcellular location">
    <subcellularLocation>
        <location evidence="1">Bacterial flagellum</location>
    </subcellularLocation>
    <subcellularLocation>
        <location evidence="2">Secreted</location>
    </subcellularLocation>
</comment>
<evidence type="ECO:0000313" key="10">
    <source>
        <dbReference type="EMBL" id="VYU42030.1"/>
    </source>
</evidence>
<dbReference type="Pfam" id="PF00460">
    <property type="entry name" value="Flg_bb_rod"/>
    <property type="match status" value="1"/>
</dbReference>
<evidence type="ECO:0000256" key="6">
    <source>
        <dbReference type="ARBA" id="ARBA00023143"/>
    </source>
</evidence>
<organism evidence="10">
    <name type="scientific">Clostridium tertium</name>
    <dbReference type="NCBI Taxonomy" id="1559"/>
    <lineage>
        <taxon>Bacteria</taxon>
        <taxon>Bacillati</taxon>
        <taxon>Bacillota</taxon>
        <taxon>Clostridia</taxon>
        <taxon>Eubacteriales</taxon>
        <taxon>Clostridiaceae</taxon>
        <taxon>Clostridium</taxon>
    </lineage>
</organism>
<evidence type="ECO:0000256" key="5">
    <source>
        <dbReference type="ARBA" id="ARBA00022525"/>
    </source>
</evidence>
<dbReference type="InterPro" id="IPR002371">
    <property type="entry name" value="FlgK"/>
</dbReference>
<feature type="domain" description="Flagellar basal body rod protein N-terminal" evidence="7">
    <location>
        <begin position="9"/>
        <end position="37"/>
    </location>
</feature>
<dbReference type="AlphaFoldDB" id="A0A6N3ELK4"/>
<accession>A0A6N3ELK4</accession>
<dbReference type="Pfam" id="PF22638">
    <property type="entry name" value="FlgK_D1"/>
    <property type="match status" value="1"/>
</dbReference>
<dbReference type="GO" id="GO:0009424">
    <property type="term" value="C:bacterial-type flagellum hook"/>
    <property type="evidence" value="ECO:0007669"/>
    <property type="project" value="InterPro"/>
</dbReference>
<dbReference type="PANTHER" id="PTHR30033">
    <property type="entry name" value="FLAGELLAR HOOK-ASSOCIATED PROTEIN 1"/>
    <property type="match status" value="1"/>
</dbReference>
<dbReference type="RefSeq" id="WP_156626803.1">
    <property type="nucleotide sequence ID" value="NZ_CACRTO010000021.1"/>
</dbReference>